<keyword evidence="9" id="KW-1185">Reference proteome</keyword>
<evidence type="ECO:0000256" key="3">
    <source>
        <dbReference type="ARBA" id="ARBA00022795"/>
    </source>
</evidence>
<dbReference type="Proteomes" id="UP000267798">
    <property type="component" value="Unassembled WGS sequence"/>
</dbReference>
<evidence type="ECO:0000256" key="5">
    <source>
        <dbReference type="ARBA" id="ARBA00093765"/>
    </source>
</evidence>
<dbReference type="InterPro" id="IPR008622">
    <property type="entry name" value="FliT"/>
</dbReference>
<dbReference type="AlphaFoldDB" id="A0A3A6PFW7"/>
<evidence type="ECO:0000256" key="2">
    <source>
        <dbReference type="ARBA" id="ARBA00022490"/>
    </source>
</evidence>
<evidence type="ECO:0000313" key="8">
    <source>
        <dbReference type="EMBL" id="RJX36949.1"/>
    </source>
</evidence>
<proteinExistence type="inferred from homology"/>
<sequence length="111" mass="13023">MLMDELIQQVLSEVMRLADPNSEYDYEEYEQLTELRQKLVDAIESKSQPLNDQQKQQVLKILSYDDPIMSRMGALLKEAERELRSVHVAKKQQVAYNYSGMSEGFMFDKKK</sequence>
<comment type="similarity">
    <text evidence="6">Belongs to the bacillales FliT family.</text>
</comment>
<protein>
    <recommendedName>
        <fullName evidence="7">Flagellar protein FliT</fullName>
    </recommendedName>
</protein>
<keyword evidence="4" id="KW-0143">Chaperone</keyword>
<evidence type="ECO:0000256" key="4">
    <source>
        <dbReference type="ARBA" id="ARBA00023186"/>
    </source>
</evidence>
<evidence type="ECO:0000313" key="9">
    <source>
        <dbReference type="Proteomes" id="UP000267798"/>
    </source>
</evidence>
<keyword evidence="2" id="KW-0963">Cytoplasm</keyword>
<evidence type="ECO:0000256" key="7">
    <source>
        <dbReference type="ARBA" id="ARBA00093797"/>
    </source>
</evidence>
<gene>
    <name evidence="8" type="ORF">D3P09_25950</name>
</gene>
<dbReference type="EMBL" id="QXQB01000008">
    <property type="protein sequence ID" value="RJX36949.1"/>
    <property type="molecule type" value="Genomic_DNA"/>
</dbReference>
<keyword evidence="3" id="KW-1005">Bacterial flagellum biogenesis</keyword>
<comment type="function">
    <text evidence="5">May act as an export chaperone for the filament capping protein FliD.</text>
</comment>
<comment type="caution">
    <text evidence="8">The sequence shown here is derived from an EMBL/GenBank/DDBJ whole genome shotgun (WGS) entry which is preliminary data.</text>
</comment>
<organism evidence="8 9">
    <name type="scientific">Paenibacillus pinisoli</name>
    <dbReference type="NCBI Taxonomy" id="1276110"/>
    <lineage>
        <taxon>Bacteria</taxon>
        <taxon>Bacillati</taxon>
        <taxon>Bacillota</taxon>
        <taxon>Bacilli</taxon>
        <taxon>Bacillales</taxon>
        <taxon>Paenibacillaceae</taxon>
        <taxon>Paenibacillus</taxon>
    </lineage>
</organism>
<comment type="subcellular location">
    <subcellularLocation>
        <location evidence="1">Cytoplasm</location>
        <location evidence="1">Cytosol</location>
    </subcellularLocation>
</comment>
<reference evidence="8 9" key="1">
    <citation type="submission" date="2018-09" db="EMBL/GenBank/DDBJ databases">
        <title>Paenibacillus aracenensis nov. sp. isolated from a cave in southern Spain.</title>
        <authorList>
            <person name="Jurado V."/>
            <person name="Gutierrez-Patricio S."/>
            <person name="Gonzalez-Pimentel J.L."/>
            <person name="Miller A.Z."/>
            <person name="Laiz L."/>
            <person name="Saiz-Jimenez C."/>
        </authorList>
    </citation>
    <scope>NUCLEOTIDE SEQUENCE [LARGE SCALE GENOMIC DNA]</scope>
    <source>
        <strain evidence="8 9">JCM 19203</strain>
    </source>
</reference>
<evidence type="ECO:0000256" key="1">
    <source>
        <dbReference type="ARBA" id="ARBA00004514"/>
    </source>
</evidence>
<evidence type="ECO:0000256" key="6">
    <source>
        <dbReference type="ARBA" id="ARBA00093785"/>
    </source>
</evidence>
<accession>A0A3A6PFW7</accession>
<name>A0A3A6PFW7_9BACL</name>
<dbReference type="Pfam" id="PF05400">
    <property type="entry name" value="FliT"/>
    <property type="match status" value="1"/>
</dbReference>